<feature type="transmembrane region" description="Helical" evidence="7">
    <location>
        <begin position="201"/>
        <end position="223"/>
    </location>
</feature>
<protein>
    <submittedName>
        <fullName evidence="9">MFS transporter</fullName>
    </submittedName>
</protein>
<evidence type="ECO:0000313" key="9">
    <source>
        <dbReference type="EMBL" id="PCH61220.1"/>
    </source>
</evidence>
<name>A0A2A4MMY7_9GAMM</name>
<dbReference type="EMBL" id="NVQR01000071">
    <property type="protein sequence ID" value="PCH61220.1"/>
    <property type="molecule type" value="Genomic_DNA"/>
</dbReference>
<feature type="transmembrane region" description="Helical" evidence="7">
    <location>
        <begin position="115"/>
        <end position="133"/>
    </location>
</feature>
<feature type="transmembrane region" description="Helical" evidence="7">
    <location>
        <begin position="258"/>
        <end position="280"/>
    </location>
</feature>
<dbReference type="CDD" id="cd17328">
    <property type="entry name" value="MFS_spinster_like"/>
    <property type="match status" value="1"/>
</dbReference>
<evidence type="ECO:0000256" key="4">
    <source>
        <dbReference type="ARBA" id="ARBA00022989"/>
    </source>
</evidence>
<evidence type="ECO:0000256" key="2">
    <source>
        <dbReference type="ARBA" id="ARBA00022448"/>
    </source>
</evidence>
<dbReference type="InterPro" id="IPR044770">
    <property type="entry name" value="MFS_spinster-like"/>
</dbReference>
<evidence type="ECO:0000259" key="8">
    <source>
        <dbReference type="PROSITE" id="PS50850"/>
    </source>
</evidence>
<dbReference type="AlphaFoldDB" id="A0A2A4MMY7"/>
<accession>A0A2A4MMY7</accession>
<keyword evidence="2" id="KW-0813">Transport</keyword>
<dbReference type="PANTHER" id="PTHR23505">
    <property type="entry name" value="SPINSTER"/>
    <property type="match status" value="1"/>
</dbReference>
<dbReference type="InterPro" id="IPR036259">
    <property type="entry name" value="MFS_trans_sf"/>
</dbReference>
<dbReference type="InterPro" id="IPR020846">
    <property type="entry name" value="MFS_dom"/>
</dbReference>
<feature type="domain" description="Major facilitator superfamily (MFS) profile" evidence="8">
    <location>
        <begin position="48"/>
        <end position="448"/>
    </location>
</feature>
<comment type="caution">
    <text evidence="9">The sequence shown here is derived from an EMBL/GenBank/DDBJ whole genome shotgun (WGS) entry which is preliminary data.</text>
</comment>
<keyword evidence="4 7" id="KW-1133">Transmembrane helix</keyword>
<gene>
    <name evidence="9" type="ORF">COC19_04990</name>
</gene>
<evidence type="ECO:0000256" key="7">
    <source>
        <dbReference type="SAM" id="Phobius"/>
    </source>
</evidence>
<evidence type="ECO:0000256" key="6">
    <source>
        <dbReference type="SAM" id="MobiDB-lite"/>
    </source>
</evidence>
<dbReference type="PROSITE" id="PS50850">
    <property type="entry name" value="MFS"/>
    <property type="match status" value="1"/>
</dbReference>
<dbReference type="Gene3D" id="1.20.1250.20">
    <property type="entry name" value="MFS general substrate transporter like domains"/>
    <property type="match status" value="2"/>
</dbReference>
<evidence type="ECO:0000256" key="5">
    <source>
        <dbReference type="ARBA" id="ARBA00023136"/>
    </source>
</evidence>
<proteinExistence type="predicted"/>
<dbReference type="Pfam" id="PF07690">
    <property type="entry name" value="MFS_1"/>
    <property type="match status" value="1"/>
</dbReference>
<reference evidence="10" key="1">
    <citation type="submission" date="2017-08" db="EMBL/GenBank/DDBJ databases">
        <title>A dynamic microbial community with high functional redundancy inhabits the cold, oxic subseafloor aquifer.</title>
        <authorList>
            <person name="Tully B.J."/>
            <person name="Wheat C.G."/>
            <person name="Glazer B.T."/>
            <person name="Huber J.A."/>
        </authorList>
    </citation>
    <scope>NUCLEOTIDE SEQUENCE [LARGE SCALE GENOMIC DNA]</scope>
</reference>
<keyword evidence="3 7" id="KW-0812">Transmembrane</keyword>
<keyword evidence="5 7" id="KW-0472">Membrane</keyword>
<feature type="transmembrane region" description="Helical" evidence="7">
    <location>
        <begin position="82"/>
        <end position="103"/>
    </location>
</feature>
<evidence type="ECO:0000256" key="3">
    <source>
        <dbReference type="ARBA" id="ARBA00022692"/>
    </source>
</evidence>
<evidence type="ECO:0000313" key="10">
    <source>
        <dbReference type="Proteomes" id="UP000218172"/>
    </source>
</evidence>
<feature type="transmembrane region" description="Helical" evidence="7">
    <location>
        <begin position="392"/>
        <end position="412"/>
    </location>
</feature>
<dbReference type="InterPro" id="IPR011701">
    <property type="entry name" value="MFS"/>
</dbReference>
<dbReference type="PANTHER" id="PTHR23505:SF79">
    <property type="entry name" value="PROTEIN SPINSTER"/>
    <property type="match status" value="1"/>
</dbReference>
<feature type="transmembrane region" description="Helical" evidence="7">
    <location>
        <begin position="43"/>
        <end position="61"/>
    </location>
</feature>
<feature type="transmembrane region" description="Helical" evidence="7">
    <location>
        <begin position="292"/>
        <end position="314"/>
    </location>
</feature>
<organism evidence="9 10">
    <name type="scientific">SAR86 cluster bacterium</name>
    <dbReference type="NCBI Taxonomy" id="2030880"/>
    <lineage>
        <taxon>Bacteria</taxon>
        <taxon>Pseudomonadati</taxon>
        <taxon>Pseudomonadota</taxon>
        <taxon>Gammaproteobacteria</taxon>
        <taxon>SAR86 cluster</taxon>
    </lineage>
</organism>
<feature type="transmembrane region" description="Helical" evidence="7">
    <location>
        <begin position="354"/>
        <end position="371"/>
    </location>
</feature>
<feature type="transmembrane region" description="Helical" evidence="7">
    <location>
        <begin position="326"/>
        <end position="348"/>
    </location>
</feature>
<feature type="compositionally biased region" description="Polar residues" evidence="6">
    <location>
        <begin position="1"/>
        <end position="15"/>
    </location>
</feature>
<evidence type="ECO:0000256" key="1">
    <source>
        <dbReference type="ARBA" id="ARBA00004141"/>
    </source>
</evidence>
<feature type="region of interest" description="Disordered" evidence="6">
    <location>
        <begin position="1"/>
        <end position="31"/>
    </location>
</feature>
<dbReference type="SUPFAM" id="SSF103473">
    <property type="entry name" value="MFS general substrate transporter"/>
    <property type="match status" value="1"/>
</dbReference>
<dbReference type="Proteomes" id="UP000218172">
    <property type="component" value="Unassembled WGS sequence"/>
</dbReference>
<sequence>MSGDSASKQASTNNSSGGGEPELPIDSSTDATTDTTKAYANPYYRYLVLGILTSVYVSSFIDRQVISILAEPIIEDLQLSDTQFGILSGFAFALIYATMGIPIARLADIGNRRNIVAIAVTVWSVMTALSGFAQNFTQLFLARVGVGLGQAGGSPPSHSIVSDIFPPEQRATALSIYSLGVYGGRLLSVLGGAYLLQWFDWRVVFIVVGLPGVFMGVIVRLVIKEPPRGMTEQREDVAAPTFREVLSLLWSRKSFRHLSFACGLHAVVTYGTSGFMPLFLRRIHDMPMLDVGLIYGLVMGIGGLIGTFGGGWLSDRLANSRDDQRWYMWVPMITTLFAIPPALAALLLMDSGTAASLMWFGTVFGAGFYLAPSIAMSHGLVGLRMRATASAILFFMINIIGLGFGPLITGFLSDWLTPQFGDEALRYALALIVLVNFWCAAHFYLASRSIRDDLSKAPA</sequence>
<feature type="transmembrane region" description="Helical" evidence="7">
    <location>
        <begin position="424"/>
        <end position="446"/>
    </location>
</feature>
<dbReference type="GO" id="GO:0022857">
    <property type="term" value="F:transmembrane transporter activity"/>
    <property type="evidence" value="ECO:0007669"/>
    <property type="project" value="InterPro"/>
</dbReference>
<comment type="subcellular location">
    <subcellularLocation>
        <location evidence="1">Membrane</location>
        <topology evidence="1">Multi-pass membrane protein</topology>
    </subcellularLocation>
</comment>
<dbReference type="GO" id="GO:0016020">
    <property type="term" value="C:membrane"/>
    <property type="evidence" value="ECO:0007669"/>
    <property type="project" value="UniProtKB-SubCell"/>
</dbReference>